<feature type="region of interest" description="Disordered" evidence="1">
    <location>
        <begin position="76"/>
        <end position="97"/>
    </location>
</feature>
<evidence type="ECO:0000256" key="2">
    <source>
        <dbReference type="SAM" id="Phobius"/>
    </source>
</evidence>
<evidence type="ECO:0000256" key="1">
    <source>
        <dbReference type="SAM" id="MobiDB-lite"/>
    </source>
</evidence>
<keyword evidence="2" id="KW-0812">Transmembrane</keyword>
<feature type="transmembrane region" description="Helical" evidence="2">
    <location>
        <begin position="109"/>
        <end position="127"/>
    </location>
</feature>
<name>A0A2T0BKJ6_9CLOT</name>
<proteinExistence type="predicted"/>
<sequence length="222" mass="24416">MVNKNEFLKIIRAGLNDFPPEELNEIIAGYENHFKDALSDGKTEEEIINIFGDPFVIVNQYRNGYVQSVPPYKSSNTNYSNNSHKNNNNSYTNDSQKNLNSDSNNVNTLLKITIVILTIVIIGPFGLAIGGSLFALALAFILIPFALSLSGIALLFVQSGLSLFGFTAPTFLADFPTSVIALITVGSTFATILVTILSVYFIKAVIIFARKLFNKFFNKEAN</sequence>
<dbReference type="OrthoDB" id="9804829at2"/>
<dbReference type="RefSeq" id="WP_106058355.1">
    <property type="nucleotide sequence ID" value="NZ_PVXQ01000002.1"/>
</dbReference>
<gene>
    <name evidence="3" type="ORF">CLVI_03210</name>
</gene>
<dbReference type="Proteomes" id="UP000239471">
    <property type="component" value="Unassembled WGS sequence"/>
</dbReference>
<protein>
    <recommendedName>
        <fullName evidence="5">DUF1700 domain-containing protein</fullName>
    </recommendedName>
</protein>
<evidence type="ECO:0008006" key="5">
    <source>
        <dbReference type="Google" id="ProtNLM"/>
    </source>
</evidence>
<feature type="transmembrane region" description="Helical" evidence="2">
    <location>
        <begin position="133"/>
        <end position="156"/>
    </location>
</feature>
<evidence type="ECO:0000313" key="4">
    <source>
        <dbReference type="Proteomes" id="UP000239471"/>
    </source>
</evidence>
<evidence type="ECO:0000313" key="3">
    <source>
        <dbReference type="EMBL" id="PRR84395.1"/>
    </source>
</evidence>
<keyword evidence="2" id="KW-0472">Membrane</keyword>
<feature type="transmembrane region" description="Helical" evidence="2">
    <location>
        <begin position="189"/>
        <end position="209"/>
    </location>
</feature>
<keyword evidence="4" id="KW-1185">Reference proteome</keyword>
<dbReference type="Pfam" id="PF22564">
    <property type="entry name" value="HAAS"/>
    <property type="match status" value="1"/>
</dbReference>
<feature type="transmembrane region" description="Helical" evidence="2">
    <location>
        <begin position="163"/>
        <end position="183"/>
    </location>
</feature>
<comment type="caution">
    <text evidence="3">The sequence shown here is derived from an EMBL/GenBank/DDBJ whole genome shotgun (WGS) entry which is preliminary data.</text>
</comment>
<dbReference type="AlphaFoldDB" id="A0A2T0BKJ6"/>
<dbReference type="EMBL" id="PVXQ01000002">
    <property type="protein sequence ID" value="PRR84395.1"/>
    <property type="molecule type" value="Genomic_DNA"/>
</dbReference>
<reference evidence="3 4" key="1">
    <citation type="submission" date="2018-03" db="EMBL/GenBank/DDBJ databases">
        <title>Genome sequence of Clostridium vincentii DSM 10228.</title>
        <authorList>
            <person name="Poehlein A."/>
            <person name="Daniel R."/>
        </authorList>
    </citation>
    <scope>NUCLEOTIDE SEQUENCE [LARGE SCALE GENOMIC DNA]</scope>
    <source>
        <strain evidence="3 4">DSM 10228</strain>
    </source>
</reference>
<keyword evidence="2" id="KW-1133">Transmembrane helix</keyword>
<accession>A0A2T0BKJ6</accession>
<organism evidence="3 4">
    <name type="scientific">Clostridium vincentii</name>
    <dbReference type="NCBI Taxonomy" id="52704"/>
    <lineage>
        <taxon>Bacteria</taxon>
        <taxon>Bacillati</taxon>
        <taxon>Bacillota</taxon>
        <taxon>Clostridia</taxon>
        <taxon>Eubacteriales</taxon>
        <taxon>Clostridiaceae</taxon>
        <taxon>Clostridium</taxon>
    </lineage>
</organism>